<dbReference type="Gene3D" id="3.40.50.720">
    <property type="entry name" value="NAD(P)-binding Rossmann-like Domain"/>
    <property type="match status" value="1"/>
</dbReference>
<evidence type="ECO:0000313" key="4">
    <source>
        <dbReference type="Proteomes" id="UP000438106"/>
    </source>
</evidence>
<proteinExistence type="inferred from homology"/>
<organism evidence="3 4">
    <name type="scientific">Devosia marina</name>
    <dbReference type="NCBI Taxonomy" id="2683198"/>
    <lineage>
        <taxon>Bacteria</taxon>
        <taxon>Pseudomonadati</taxon>
        <taxon>Pseudomonadota</taxon>
        <taxon>Alphaproteobacteria</taxon>
        <taxon>Hyphomicrobiales</taxon>
        <taxon>Devosiaceae</taxon>
        <taxon>Devosia</taxon>
    </lineage>
</organism>
<evidence type="ECO:0000256" key="1">
    <source>
        <dbReference type="ARBA" id="ARBA00006484"/>
    </source>
</evidence>
<dbReference type="PANTHER" id="PTHR24321">
    <property type="entry name" value="DEHYDROGENASES, SHORT CHAIN"/>
    <property type="match status" value="1"/>
</dbReference>
<accession>A0A7X3K227</accession>
<dbReference type="FunFam" id="3.40.50.720:FF:000084">
    <property type="entry name" value="Short-chain dehydrogenase reductase"/>
    <property type="match status" value="1"/>
</dbReference>
<comment type="caution">
    <text evidence="3">The sequence shown here is derived from an EMBL/GenBank/DDBJ whole genome shotgun (WGS) entry which is preliminary data.</text>
</comment>
<dbReference type="InterPro" id="IPR036291">
    <property type="entry name" value="NAD(P)-bd_dom_sf"/>
</dbReference>
<name>A0A7X3K227_9HYPH</name>
<protein>
    <submittedName>
        <fullName evidence="3">SDR family oxidoreductase</fullName>
    </submittedName>
</protein>
<dbReference type="Pfam" id="PF13561">
    <property type="entry name" value="adh_short_C2"/>
    <property type="match status" value="1"/>
</dbReference>
<keyword evidence="4" id="KW-1185">Reference proteome</keyword>
<dbReference type="PANTHER" id="PTHR24321:SF8">
    <property type="entry name" value="ESTRADIOL 17-BETA-DEHYDROGENASE 8-RELATED"/>
    <property type="match status" value="1"/>
</dbReference>
<evidence type="ECO:0000313" key="3">
    <source>
        <dbReference type="EMBL" id="MVS97433.1"/>
    </source>
</evidence>
<sequence length="256" mass="26526">MSTSSSADPADYAWAKAWYAGKRILVTGGTSGIGAAVSRAFLHAGAQVTATGVAQHELDALAGDEDFTSASLRLLDVRDEQAIDGLLSGLDGLDILVNCAGMIRRGEELDLAVFEQVVDVNLNGTMRMCAAARPLLTANASNIVNLASMLSFFGGGLVPAYSASKGGIAQLTKSLAIAFAADGIRVNAVAPGWIATPLTKPLRDDPERAESILSRTPLKRWGLPEDVANAVLYLCSPAASFVTGATLVVDGGYSIT</sequence>
<dbReference type="SUPFAM" id="SSF51735">
    <property type="entry name" value="NAD(P)-binding Rossmann-fold domains"/>
    <property type="match status" value="1"/>
</dbReference>
<reference evidence="3 4" key="1">
    <citation type="submission" date="2019-12" db="EMBL/GenBank/DDBJ databases">
        <title>Devosia maris sp. nov., isolated from the deep seawater.</title>
        <authorList>
            <person name="Liu Y."/>
        </authorList>
    </citation>
    <scope>NUCLEOTIDE SEQUENCE [LARGE SCALE GENOMIC DNA]</scope>
    <source>
        <strain evidence="3 4">L53-10-65</strain>
    </source>
</reference>
<keyword evidence="2" id="KW-0560">Oxidoreductase</keyword>
<dbReference type="PROSITE" id="PS00061">
    <property type="entry name" value="ADH_SHORT"/>
    <property type="match status" value="1"/>
</dbReference>
<dbReference type="GO" id="GO:0016491">
    <property type="term" value="F:oxidoreductase activity"/>
    <property type="evidence" value="ECO:0007669"/>
    <property type="project" value="UniProtKB-KW"/>
</dbReference>
<dbReference type="EMBL" id="WQRF01000001">
    <property type="protein sequence ID" value="MVS97433.1"/>
    <property type="molecule type" value="Genomic_DNA"/>
</dbReference>
<dbReference type="PRINTS" id="PR00081">
    <property type="entry name" value="GDHRDH"/>
</dbReference>
<gene>
    <name evidence="3" type="ORF">GO014_00130</name>
</gene>
<evidence type="ECO:0000256" key="2">
    <source>
        <dbReference type="ARBA" id="ARBA00023002"/>
    </source>
</evidence>
<dbReference type="PRINTS" id="PR00080">
    <property type="entry name" value="SDRFAMILY"/>
</dbReference>
<dbReference type="Proteomes" id="UP000438106">
    <property type="component" value="Unassembled WGS sequence"/>
</dbReference>
<dbReference type="AlphaFoldDB" id="A0A7X3K227"/>
<dbReference type="InterPro" id="IPR002347">
    <property type="entry name" value="SDR_fam"/>
</dbReference>
<dbReference type="InterPro" id="IPR020904">
    <property type="entry name" value="Sc_DH/Rdtase_CS"/>
</dbReference>
<comment type="similarity">
    <text evidence="1">Belongs to the short-chain dehydrogenases/reductases (SDR) family.</text>
</comment>
<dbReference type="RefSeq" id="WP_157288639.1">
    <property type="nucleotide sequence ID" value="NZ_WQRF01000001.1"/>
</dbReference>